<feature type="region of interest" description="Disordered" evidence="1">
    <location>
        <begin position="1"/>
        <end position="62"/>
    </location>
</feature>
<gene>
    <name evidence="2" type="ORF">POF43_033420</name>
</gene>
<organism evidence="2 3">
    <name type="scientific">Streptantibioticus silvisoli</name>
    <dbReference type="NCBI Taxonomy" id="2705255"/>
    <lineage>
        <taxon>Bacteria</taxon>
        <taxon>Bacillati</taxon>
        <taxon>Actinomycetota</taxon>
        <taxon>Actinomycetes</taxon>
        <taxon>Kitasatosporales</taxon>
        <taxon>Streptomycetaceae</taxon>
        <taxon>Streptantibioticus</taxon>
    </lineage>
</organism>
<keyword evidence="3" id="KW-1185">Reference proteome</keyword>
<feature type="compositionally biased region" description="Low complexity" evidence="1">
    <location>
        <begin position="28"/>
        <end position="37"/>
    </location>
</feature>
<dbReference type="Proteomes" id="UP001156398">
    <property type="component" value="Unassembled WGS sequence"/>
</dbReference>
<reference evidence="2 3" key="1">
    <citation type="submission" date="2023-05" db="EMBL/GenBank/DDBJ databases">
        <title>Streptantibioticus silvisoli sp. nov., acidotolerant actinomycetes 1 from pine litter.</title>
        <authorList>
            <person name="Swiecimska M."/>
            <person name="Golinska P."/>
            <person name="Sangal V."/>
            <person name="Wachnowicz B."/>
            <person name="Goodfellow M."/>
        </authorList>
    </citation>
    <scope>NUCLEOTIDE SEQUENCE [LARGE SCALE GENOMIC DNA]</scope>
    <source>
        <strain evidence="2 3">SL54</strain>
    </source>
</reference>
<dbReference type="EMBL" id="JAAGKO020000099">
    <property type="protein sequence ID" value="MDI5967566.1"/>
    <property type="molecule type" value="Genomic_DNA"/>
</dbReference>
<comment type="caution">
    <text evidence="2">The sequence shown here is derived from an EMBL/GenBank/DDBJ whole genome shotgun (WGS) entry which is preliminary data.</text>
</comment>
<evidence type="ECO:0000313" key="2">
    <source>
        <dbReference type="EMBL" id="MDI5967566.1"/>
    </source>
</evidence>
<evidence type="ECO:0000256" key="1">
    <source>
        <dbReference type="SAM" id="MobiDB-lite"/>
    </source>
</evidence>
<name>A0ABT6WAQ8_9ACTN</name>
<evidence type="ECO:0000313" key="3">
    <source>
        <dbReference type="Proteomes" id="UP001156398"/>
    </source>
</evidence>
<protein>
    <submittedName>
        <fullName evidence="2">Uncharacterized protein</fullName>
    </submittedName>
</protein>
<sequence>MRHDDHRPDQHDDGRRPGRPARPPRRPAGPTRGARPAPARPDRGGGGPHGRPPLSPAAARQALRREVPSTLALLTGHDDFTAMRGYATFAFDDHPGYLRHAHGLLRSLTARGTHVGVVRFDPHAYTAWCAETGRTADDPDTRTRYVADVASGGAVVPYEGQPVADLVDQVDLATARHATWSRAADVLARTGEADTCFDRACLALSRLFDAAGPGSHHLVCSVPLDDAPLVAVVHAERAADGTVDLVEADALTLCTLLAAGMATRTPGGLVLRTGDGTPEAPDHVRGWTLRDRWLHPLTEAQVFAAYCTDADTGDPVPPEPGVTYCAGTPLPPPRE</sequence>
<dbReference type="RefSeq" id="WP_282704936.1">
    <property type="nucleotide sequence ID" value="NZ_JAAGKO020000099.1"/>
</dbReference>
<feature type="compositionally biased region" description="Basic and acidic residues" evidence="1">
    <location>
        <begin position="1"/>
        <end position="16"/>
    </location>
</feature>
<accession>A0ABT6WAQ8</accession>
<proteinExistence type="predicted"/>